<proteinExistence type="predicted"/>
<evidence type="ECO:0000313" key="2">
    <source>
        <dbReference type="Proteomes" id="UP000033633"/>
    </source>
</evidence>
<dbReference type="Proteomes" id="UP000033633">
    <property type="component" value="Unassembled WGS sequence"/>
</dbReference>
<sequence>MDVKVEIKVIQLNQVNLYQLREFPKDRIKTLISELNVHYEKINNYLESEVSGDKIDVEVIDSLVKLNEVYRLAPPDKISFEESRADFIFFVELLESVIALLNTKAGSKPARNKLLELGWDLLEKLYNFSYKKLVSGSLLYHWLKKNNLLQARRAELTRYKHRRTSHTEPKIRFEPSDEEIEDFYEANKHEIYMHMIFKMNGTNEDRDPLAQPHESNYYHYYKSLESVEI</sequence>
<comment type="caution">
    <text evidence="1">The sequence shown here is derived from an EMBL/GenBank/DDBJ whole genome shotgun (WGS) entry which is preliminary data.</text>
</comment>
<dbReference type="RefSeq" id="WP_046221605.1">
    <property type="nucleotide sequence ID" value="NZ_JWYV01000015.1"/>
</dbReference>
<keyword evidence="2" id="KW-1185">Reference proteome</keyword>
<dbReference type="PATRIC" id="fig|265726.11.peg.1435"/>
<reference evidence="1 2" key="1">
    <citation type="submission" date="2014-12" db="EMBL/GenBank/DDBJ databases">
        <title>Mercury Reductase activity and rhizosphere competence traits in the genome of root associated Photobacterium halotolerans MELD1.</title>
        <authorList>
            <person name="Mathew D.C."/>
            <person name="Huang C.-C."/>
        </authorList>
    </citation>
    <scope>NUCLEOTIDE SEQUENCE [LARGE SCALE GENOMIC DNA]</scope>
    <source>
        <strain evidence="1 2">MELD1</strain>
    </source>
</reference>
<dbReference type="AlphaFoldDB" id="A0A0F5VAL4"/>
<organism evidence="1 2">
    <name type="scientific">Photobacterium halotolerans</name>
    <dbReference type="NCBI Taxonomy" id="265726"/>
    <lineage>
        <taxon>Bacteria</taxon>
        <taxon>Pseudomonadati</taxon>
        <taxon>Pseudomonadota</taxon>
        <taxon>Gammaproteobacteria</taxon>
        <taxon>Vibrionales</taxon>
        <taxon>Vibrionaceae</taxon>
        <taxon>Photobacterium</taxon>
    </lineage>
</organism>
<accession>A0A0F5VAL4</accession>
<gene>
    <name evidence="1" type="ORF">KY46_15910</name>
</gene>
<protein>
    <submittedName>
        <fullName evidence="1">Uncharacterized protein</fullName>
    </submittedName>
</protein>
<dbReference type="EMBL" id="JWYV01000015">
    <property type="protein sequence ID" value="KKC98821.1"/>
    <property type="molecule type" value="Genomic_DNA"/>
</dbReference>
<name>A0A0F5VAL4_9GAMM</name>
<evidence type="ECO:0000313" key="1">
    <source>
        <dbReference type="EMBL" id="KKC98821.1"/>
    </source>
</evidence>